<organism evidence="6 7">
    <name type="scientific">Euplotes crassus</name>
    <dbReference type="NCBI Taxonomy" id="5936"/>
    <lineage>
        <taxon>Eukaryota</taxon>
        <taxon>Sar</taxon>
        <taxon>Alveolata</taxon>
        <taxon>Ciliophora</taxon>
        <taxon>Intramacronucleata</taxon>
        <taxon>Spirotrichea</taxon>
        <taxon>Hypotrichia</taxon>
        <taxon>Euplotida</taxon>
        <taxon>Euplotidae</taxon>
        <taxon>Moneuplotes</taxon>
    </lineage>
</organism>
<proteinExistence type="predicted"/>
<dbReference type="Pfam" id="PF05091">
    <property type="entry name" value="eIF-3_zeta"/>
    <property type="match status" value="1"/>
</dbReference>
<gene>
    <name evidence="6" type="ORF">ECRASSUSDP1_LOCUS4518</name>
</gene>
<keyword evidence="3" id="KW-0694">RNA-binding</keyword>
<keyword evidence="4" id="KW-0648">Protein biosynthesis</keyword>
<dbReference type="EMBL" id="CAMPGE010004343">
    <property type="protein sequence ID" value="CAI2363188.1"/>
    <property type="molecule type" value="Genomic_DNA"/>
</dbReference>
<protein>
    <recommendedName>
        <fullName evidence="8">Eukaryotic translation initiation factor 3 subunit 7</fullName>
    </recommendedName>
</protein>
<dbReference type="Proteomes" id="UP001295684">
    <property type="component" value="Unassembled WGS sequence"/>
</dbReference>
<keyword evidence="2" id="KW-0396">Initiation factor</keyword>
<reference evidence="6" key="1">
    <citation type="submission" date="2023-07" db="EMBL/GenBank/DDBJ databases">
        <authorList>
            <consortium name="AG Swart"/>
            <person name="Singh M."/>
            <person name="Singh A."/>
            <person name="Seah K."/>
            <person name="Emmerich C."/>
        </authorList>
    </citation>
    <scope>NUCLEOTIDE SEQUENCE</scope>
    <source>
        <strain evidence="6">DP1</strain>
    </source>
</reference>
<evidence type="ECO:0000313" key="7">
    <source>
        <dbReference type="Proteomes" id="UP001295684"/>
    </source>
</evidence>
<feature type="compositionally biased region" description="Acidic residues" evidence="5">
    <location>
        <begin position="525"/>
        <end position="558"/>
    </location>
</feature>
<evidence type="ECO:0008006" key="8">
    <source>
        <dbReference type="Google" id="ProtNLM"/>
    </source>
</evidence>
<name>A0AAD1UDH4_EUPCR</name>
<sequence length="558" mass="63580">MEGFDTLDLNLDITSWGPLKATKNRDVLIDGAFAASNNDNIKGLCEVFLRGKKEDKAAEEAAVSFQVVEVKQQATKRITAQKKFQGQKNNYNRYQNKNWMEKNKGNRQTGKKQKMFENKRNIQNTLYRKEMKAKAKALKTLSCPIDSEWTQVGEMQCHSFNGLPKFKPGEPEVYARAGKIAEYRYDIDGLLSARPLKFTSFKDIPENKLSTQDITLDEIAIECIDTCKGTKIIASDIALATLMNISKAYYSWDLKVEKVDDMIFITKREKEEKEDFVWIDLEHVGENSITPPPAAIDDPKPALQLNTAMNLMKEGTKVLHSTQAIAINPESIEEFDHPHPSQEDEDQQDLPLHGYTYMKWPFGENRTLITRGQLHSFESISAGGDSEAKIKYTNIYAMNQWKFNKAEWKKVDVDKTAVLGGELTDNSNRVSKWALQSLFAGADNMKIMFVKRQKLSNASKHQILGTSTLSVNKFMNFISFKYEEAWSNVKYIVDYFEEKENGEYLLLRDPMKNLIKVFDVSQNDGEGEDDEEGEDADEGEGDENTGDDEKDQQDGEDE</sequence>
<evidence type="ECO:0000256" key="1">
    <source>
        <dbReference type="ARBA" id="ARBA00022490"/>
    </source>
</evidence>
<dbReference type="PIRSF" id="PIRSF016281">
    <property type="entry name" value="EIF-3_zeta"/>
    <property type="match status" value="1"/>
</dbReference>
<evidence type="ECO:0000256" key="2">
    <source>
        <dbReference type="ARBA" id="ARBA00022540"/>
    </source>
</evidence>
<evidence type="ECO:0000256" key="4">
    <source>
        <dbReference type="ARBA" id="ARBA00022917"/>
    </source>
</evidence>
<dbReference type="GO" id="GO:0003723">
    <property type="term" value="F:RNA binding"/>
    <property type="evidence" value="ECO:0007669"/>
    <property type="project" value="UniProtKB-KW"/>
</dbReference>
<dbReference type="GO" id="GO:0003743">
    <property type="term" value="F:translation initiation factor activity"/>
    <property type="evidence" value="ECO:0007669"/>
    <property type="project" value="UniProtKB-KW"/>
</dbReference>
<accession>A0AAD1UDH4</accession>
<dbReference type="PANTHER" id="PTHR12399">
    <property type="entry name" value="EUKARYOTIC TRANSLATION INITIATION FACTOR 3 SUBUNIT 7"/>
    <property type="match status" value="1"/>
</dbReference>
<evidence type="ECO:0000256" key="3">
    <source>
        <dbReference type="ARBA" id="ARBA00022884"/>
    </source>
</evidence>
<evidence type="ECO:0000313" key="6">
    <source>
        <dbReference type="EMBL" id="CAI2363188.1"/>
    </source>
</evidence>
<dbReference type="GO" id="GO:0005852">
    <property type="term" value="C:eukaryotic translation initiation factor 3 complex"/>
    <property type="evidence" value="ECO:0007669"/>
    <property type="project" value="InterPro"/>
</dbReference>
<comment type="caution">
    <text evidence="6">The sequence shown here is derived from an EMBL/GenBank/DDBJ whole genome shotgun (WGS) entry which is preliminary data.</text>
</comment>
<feature type="region of interest" description="Disordered" evidence="5">
    <location>
        <begin position="519"/>
        <end position="558"/>
    </location>
</feature>
<keyword evidence="1" id="KW-0963">Cytoplasm</keyword>
<dbReference type="InterPro" id="IPR007783">
    <property type="entry name" value="eIF3d"/>
</dbReference>
<evidence type="ECO:0000256" key="5">
    <source>
        <dbReference type="SAM" id="MobiDB-lite"/>
    </source>
</evidence>
<dbReference type="PANTHER" id="PTHR12399:SF0">
    <property type="entry name" value="EUKARYOTIC TRANSLATION INITIATION FACTOR 3 SUBUNIT D"/>
    <property type="match status" value="1"/>
</dbReference>
<dbReference type="AlphaFoldDB" id="A0AAD1UDH4"/>
<keyword evidence="7" id="KW-1185">Reference proteome</keyword>